<reference evidence="1 2" key="1">
    <citation type="submission" date="2019-04" db="EMBL/GenBank/DDBJ databases">
        <title>An improved genome assembly and genetic linkage map for asparagus bean, Vigna unguiculata ssp. sesquipedialis.</title>
        <authorList>
            <person name="Xia Q."/>
            <person name="Zhang R."/>
            <person name="Dong Y."/>
        </authorList>
    </citation>
    <scope>NUCLEOTIDE SEQUENCE [LARGE SCALE GENOMIC DNA]</scope>
    <source>
        <tissue evidence="1">Leaf</tissue>
    </source>
</reference>
<gene>
    <name evidence="1" type="ORF">DEO72_LG10g1538</name>
</gene>
<dbReference type="AlphaFoldDB" id="A0A4D6N8Z5"/>
<dbReference type="Proteomes" id="UP000501690">
    <property type="component" value="Linkage Group LG10"/>
</dbReference>
<organism evidence="1 2">
    <name type="scientific">Vigna unguiculata</name>
    <name type="common">Cowpea</name>
    <dbReference type="NCBI Taxonomy" id="3917"/>
    <lineage>
        <taxon>Eukaryota</taxon>
        <taxon>Viridiplantae</taxon>
        <taxon>Streptophyta</taxon>
        <taxon>Embryophyta</taxon>
        <taxon>Tracheophyta</taxon>
        <taxon>Spermatophyta</taxon>
        <taxon>Magnoliopsida</taxon>
        <taxon>eudicotyledons</taxon>
        <taxon>Gunneridae</taxon>
        <taxon>Pentapetalae</taxon>
        <taxon>rosids</taxon>
        <taxon>fabids</taxon>
        <taxon>Fabales</taxon>
        <taxon>Fabaceae</taxon>
        <taxon>Papilionoideae</taxon>
        <taxon>50 kb inversion clade</taxon>
        <taxon>NPAAA clade</taxon>
        <taxon>indigoferoid/millettioid clade</taxon>
        <taxon>Phaseoleae</taxon>
        <taxon>Vigna</taxon>
    </lineage>
</organism>
<dbReference type="EMBL" id="CP039354">
    <property type="protein sequence ID" value="QCE10310.1"/>
    <property type="molecule type" value="Genomic_DNA"/>
</dbReference>
<name>A0A4D6N8Z5_VIGUN</name>
<sequence length="84" mass="9518">MRAKIRTHQLATRARFNVNLDVYGDRMLDIVEIERLREVDDATLVDNAIVVVSPSHVIQDDDANEGVEILICLCCLIPPTPRYV</sequence>
<accession>A0A4D6N8Z5</accession>
<evidence type="ECO:0000313" key="1">
    <source>
        <dbReference type="EMBL" id="QCE10310.1"/>
    </source>
</evidence>
<proteinExistence type="predicted"/>
<evidence type="ECO:0000313" key="2">
    <source>
        <dbReference type="Proteomes" id="UP000501690"/>
    </source>
</evidence>
<protein>
    <submittedName>
        <fullName evidence="1">Uncharacterized protein</fullName>
    </submittedName>
</protein>
<keyword evidence="2" id="KW-1185">Reference proteome</keyword>